<dbReference type="EMBL" id="KB207048">
    <property type="protein sequence ID" value="ELP85547.1"/>
    <property type="molecule type" value="Genomic_DNA"/>
</dbReference>
<name>A0A0A1TWH8_ENTIV</name>
<dbReference type="InterPro" id="IPR016655">
    <property type="entry name" value="PFD3"/>
</dbReference>
<dbReference type="SUPFAM" id="SSF46579">
    <property type="entry name" value="Prefoldin"/>
    <property type="match status" value="1"/>
</dbReference>
<gene>
    <name evidence="3" type="ORF">EIN_407160</name>
</gene>
<accession>A0A0A1TWH8</accession>
<dbReference type="PANTHER" id="PTHR12409:SF0">
    <property type="entry name" value="PREFOLDIN SUBUNIT 3"/>
    <property type="match status" value="1"/>
</dbReference>
<protein>
    <submittedName>
        <fullName evidence="3">Prefoldin subunit, putative</fullName>
    </submittedName>
</protein>
<organism evidence="3 4">
    <name type="scientific">Entamoeba invadens IP1</name>
    <dbReference type="NCBI Taxonomy" id="370355"/>
    <lineage>
        <taxon>Eukaryota</taxon>
        <taxon>Amoebozoa</taxon>
        <taxon>Evosea</taxon>
        <taxon>Archamoebae</taxon>
        <taxon>Mastigamoebida</taxon>
        <taxon>Entamoebidae</taxon>
        <taxon>Entamoeba</taxon>
    </lineage>
</organism>
<dbReference type="OrthoDB" id="6375174at2759"/>
<evidence type="ECO:0000313" key="4">
    <source>
        <dbReference type="Proteomes" id="UP000014680"/>
    </source>
</evidence>
<proteinExistence type="inferred from homology"/>
<dbReference type="RefSeq" id="XP_004184893.1">
    <property type="nucleotide sequence ID" value="XM_004184845.1"/>
</dbReference>
<dbReference type="InterPro" id="IPR004127">
    <property type="entry name" value="Prefoldin_subunit_alpha"/>
</dbReference>
<dbReference type="AlphaFoldDB" id="A0A0A1TWH8"/>
<reference evidence="3 4" key="1">
    <citation type="submission" date="2012-10" db="EMBL/GenBank/DDBJ databases">
        <authorList>
            <person name="Zafar N."/>
            <person name="Inman J."/>
            <person name="Hall N."/>
            <person name="Lorenzi H."/>
            <person name="Caler E."/>
        </authorList>
    </citation>
    <scope>NUCLEOTIDE SEQUENCE [LARGE SCALE GENOMIC DNA]</scope>
    <source>
        <strain evidence="3 4">IP1</strain>
    </source>
</reference>
<dbReference type="Pfam" id="PF02996">
    <property type="entry name" value="Prefoldin"/>
    <property type="match status" value="1"/>
</dbReference>
<dbReference type="GO" id="GO:0016272">
    <property type="term" value="C:prefoldin complex"/>
    <property type="evidence" value="ECO:0007669"/>
    <property type="project" value="InterPro"/>
</dbReference>
<keyword evidence="4" id="KW-1185">Reference proteome</keyword>
<dbReference type="InterPro" id="IPR009053">
    <property type="entry name" value="Prefoldin"/>
</dbReference>
<keyword evidence="2" id="KW-0143">Chaperone</keyword>
<dbReference type="VEuPathDB" id="AmoebaDB:EIN_407160"/>
<dbReference type="GO" id="GO:0015631">
    <property type="term" value="F:tubulin binding"/>
    <property type="evidence" value="ECO:0007669"/>
    <property type="project" value="TreeGrafter"/>
</dbReference>
<dbReference type="Proteomes" id="UP000014680">
    <property type="component" value="Unassembled WGS sequence"/>
</dbReference>
<evidence type="ECO:0000313" key="3">
    <source>
        <dbReference type="EMBL" id="ELP85547.1"/>
    </source>
</evidence>
<dbReference type="KEGG" id="eiv:EIN_407160"/>
<dbReference type="Gene3D" id="1.10.287.370">
    <property type="match status" value="1"/>
</dbReference>
<evidence type="ECO:0000256" key="2">
    <source>
        <dbReference type="ARBA" id="ARBA00023186"/>
    </source>
</evidence>
<sequence>MAKVVEIAPSSIVCPVIEDVQKYVAEKGGVGPAVQSVEDTYKNLKFFLDVVSQRKLTLTSKIEEIQSTLNYVKLLQSKTNEEVKTKFEIANGLYLPVTISEPKKVNLWIGAGVMMEYSFEEAEKTLTDNTNATTTMIKKLDEDSNHLNGEIAKMEVLIKKMVDAGIALQLKK</sequence>
<dbReference type="OMA" id="YNYDVHQ"/>
<comment type="similarity">
    <text evidence="1">Belongs to the prefoldin subunit alpha family.</text>
</comment>
<dbReference type="GO" id="GO:0007021">
    <property type="term" value="P:tubulin complex assembly"/>
    <property type="evidence" value="ECO:0007669"/>
    <property type="project" value="TreeGrafter"/>
</dbReference>
<dbReference type="GeneID" id="14884619"/>
<dbReference type="CDD" id="cd23156">
    <property type="entry name" value="Prefoldin_3"/>
    <property type="match status" value="1"/>
</dbReference>
<dbReference type="GO" id="GO:0007017">
    <property type="term" value="P:microtubule-based process"/>
    <property type="evidence" value="ECO:0007669"/>
    <property type="project" value="TreeGrafter"/>
</dbReference>
<dbReference type="GO" id="GO:0006457">
    <property type="term" value="P:protein folding"/>
    <property type="evidence" value="ECO:0007669"/>
    <property type="project" value="InterPro"/>
</dbReference>
<evidence type="ECO:0000256" key="1">
    <source>
        <dbReference type="ARBA" id="ARBA00010048"/>
    </source>
</evidence>
<dbReference type="GO" id="GO:0005737">
    <property type="term" value="C:cytoplasm"/>
    <property type="evidence" value="ECO:0007669"/>
    <property type="project" value="TreeGrafter"/>
</dbReference>
<dbReference type="PANTHER" id="PTHR12409">
    <property type="entry name" value="PREFOLDIN SUBUNIT 3"/>
    <property type="match status" value="1"/>
</dbReference>